<evidence type="ECO:0000313" key="1">
    <source>
        <dbReference type="EMBL" id="KKS97976.1"/>
    </source>
</evidence>
<dbReference type="Proteomes" id="UP000034894">
    <property type="component" value="Unassembled WGS sequence"/>
</dbReference>
<organism evidence="1 2">
    <name type="scientific">Candidatus Gottesmanbacteria bacterium GW2011_GWA2_43_14</name>
    <dbReference type="NCBI Taxonomy" id="1618443"/>
    <lineage>
        <taxon>Bacteria</taxon>
        <taxon>Candidatus Gottesmaniibacteriota</taxon>
    </lineage>
</organism>
<evidence type="ECO:0000313" key="2">
    <source>
        <dbReference type="Proteomes" id="UP000034894"/>
    </source>
</evidence>
<dbReference type="STRING" id="1618443.UV73_C0004G0118"/>
<proteinExistence type="predicted"/>
<comment type="caution">
    <text evidence="1">The sequence shown here is derived from an EMBL/GenBank/DDBJ whole genome shotgun (WGS) entry which is preliminary data.</text>
</comment>
<accession>A0A0G1FSI6</accession>
<protein>
    <submittedName>
        <fullName evidence="1">Uncharacterized protein</fullName>
    </submittedName>
</protein>
<reference evidence="1 2" key="1">
    <citation type="journal article" date="2015" name="Nature">
        <title>rRNA introns, odd ribosomes, and small enigmatic genomes across a large radiation of phyla.</title>
        <authorList>
            <person name="Brown C.T."/>
            <person name="Hug L.A."/>
            <person name="Thomas B.C."/>
            <person name="Sharon I."/>
            <person name="Castelle C.J."/>
            <person name="Singh A."/>
            <person name="Wilkins M.J."/>
            <person name="Williams K.H."/>
            <person name="Banfield J.F."/>
        </authorList>
    </citation>
    <scope>NUCLEOTIDE SEQUENCE [LARGE SCALE GENOMIC DNA]</scope>
</reference>
<dbReference type="EMBL" id="LCFP01000004">
    <property type="protein sequence ID" value="KKS97976.1"/>
    <property type="molecule type" value="Genomic_DNA"/>
</dbReference>
<sequence>MKNTKIQSIGDILTKFNPLEDKFISREFQSFGYHIAETLNDIKHKSLYIKLARDIPRPFLEKALSFCADAKVKNKGALFMWKLKEIGAWQNKKSAKKKLIENKQNSKDIPF</sequence>
<dbReference type="AlphaFoldDB" id="A0A0G1FSI6"/>
<name>A0A0G1FSI6_9BACT</name>
<gene>
    <name evidence="1" type="ORF">UV73_C0004G0118</name>
</gene>